<organism evidence="3">
    <name type="scientific">Haemonchus placei</name>
    <name type="common">Barber's pole worm</name>
    <dbReference type="NCBI Taxonomy" id="6290"/>
    <lineage>
        <taxon>Eukaryota</taxon>
        <taxon>Metazoa</taxon>
        <taxon>Ecdysozoa</taxon>
        <taxon>Nematoda</taxon>
        <taxon>Chromadorea</taxon>
        <taxon>Rhabditida</taxon>
        <taxon>Rhabditina</taxon>
        <taxon>Rhabditomorpha</taxon>
        <taxon>Strongyloidea</taxon>
        <taxon>Trichostrongylidae</taxon>
        <taxon>Haemonchus</taxon>
    </lineage>
</organism>
<gene>
    <name evidence="1" type="ORF">HPLM_LOCUS10474</name>
</gene>
<reference evidence="1 2" key="2">
    <citation type="submission" date="2018-11" db="EMBL/GenBank/DDBJ databases">
        <authorList>
            <consortium name="Pathogen Informatics"/>
        </authorList>
    </citation>
    <scope>NUCLEOTIDE SEQUENCE [LARGE SCALE GENOMIC DNA]</scope>
    <source>
        <strain evidence="1 2">MHpl1</strain>
    </source>
</reference>
<dbReference type="WBParaSite" id="HPLM_0001048201-mRNA-1">
    <property type="protein sequence ID" value="HPLM_0001048201-mRNA-1"/>
    <property type="gene ID" value="HPLM_0001048201"/>
</dbReference>
<protein>
    <submittedName>
        <fullName evidence="3">Ovule protein</fullName>
    </submittedName>
</protein>
<dbReference type="AlphaFoldDB" id="A0A0N4WHU3"/>
<reference evidence="3" key="1">
    <citation type="submission" date="2017-02" db="UniProtKB">
        <authorList>
            <consortium name="WormBaseParasite"/>
        </authorList>
    </citation>
    <scope>IDENTIFICATION</scope>
</reference>
<accession>A0A0N4WHU3</accession>
<evidence type="ECO:0000313" key="3">
    <source>
        <dbReference type="WBParaSite" id="HPLM_0001048201-mRNA-1"/>
    </source>
</evidence>
<proteinExistence type="predicted"/>
<evidence type="ECO:0000313" key="1">
    <source>
        <dbReference type="EMBL" id="VDO40296.1"/>
    </source>
</evidence>
<keyword evidence="2" id="KW-1185">Reference proteome</keyword>
<evidence type="ECO:0000313" key="2">
    <source>
        <dbReference type="Proteomes" id="UP000268014"/>
    </source>
</evidence>
<sequence>MNITYNLHSPHFISLLIVSLNYSSKSPFTKFLTKLPSPMKYVVFLENQVAIIIIRQHSYLPIEVRFHPRSLLCTFGASLVVSPSP</sequence>
<dbReference type="EMBL" id="UZAF01017309">
    <property type="protein sequence ID" value="VDO40296.1"/>
    <property type="molecule type" value="Genomic_DNA"/>
</dbReference>
<name>A0A0N4WHU3_HAEPC</name>
<dbReference type="Proteomes" id="UP000268014">
    <property type="component" value="Unassembled WGS sequence"/>
</dbReference>